<reference evidence="1" key="1">
    <citation type="submission" date="2018-05" db="EMBL/GenBank/DDBJ databases">
        <authorList>
            <person name="Lanie J.A."/>
            <person name="Ng W.-L."/>
            <person name="Kazmierczak K.M."/>
            <person name="Andrzejewski T.M."/>
            <person name="Davidsen T.M."/>
            <person name="Wayne K.J."/>
            <person name="Tettelin H."/>
            <person name="Glass J.I."/>
            <person name="Rusch D."/>
            <person name="Podicherti R."/>
            <person name="Tsui H.-C.T."/>
            <person name="Winkler M.E."/>
        </authorList>
    </citation>
    <scope>NUCLEOTIDE SEQUENCE</scope>
</reference>
<protein>
    <submittedName>
        <fullName evidence="1">Uncharacterized protein</fullName>
    </submittedName>
</protein>
<sequence length="35" mass="4092">MPVSEVSSIARRWRGSGWNLAVYPQVHARRRLELL</sequence>
<name>A0A383E5X1_9ZZZZ</name>
<feature type="non-terminal residue" evidence="1">
    <location>
        <position position="35"/>
    </location>
</feature>
<accession>A0A383E5X1</accession>
<evidence type="ECO:0000313" key="1">
    <source>
        <dbReference type="EMBL" id="SVE52227.1"/>
    </source>
</evidence>
<organism evidence="1">
    <name type="scientific">marine metagenome</name>
    <dbReference type="NCBI Taxonomy" id="408172"/>
    <lineage>
        <taxon>unclassified sequences</taxon>
        <taxon>metagenomes</taxon>
        <taxon>ecological metagenomes</taxon>
    </lineage>
</organism>
<dbReference type="EMBL" id="UINC01223154">
    <property type="protein sequence ID" value="SVE52227.1"/>
    <property type="molecule type" value="Genomic_DNA"/>
</dbReference>
<dbReference type="AlphaFoldDB" id="A0A383E5X1"/>
<proteinExistence type="predicted"/>
<gene>
    <name evidence="1" type="ORF">METZ01_LOCUS505081</name>
</gene>